<feature type="domain" description="FHA" evidence="3">
    <location>
        <begin position="27"/>
        <end position="82"/>
    </location>
</feature>
<dbReference type="CDD" id="cd21911">
    <property type="entry name" value="CC1_SLMAP"/>
    <property type="match status" value="1"/>
</dbReference>
<dbReference type="CDD" id="cd22679">
    <property type="entry name" value="FHA_SLMAP"/>
    <property type="match status" value="1"/>
</dbReference>
<reference evidence="4 5" key="1">
    <citation type="submission" date="2024-02" db="EMBL/GenBank/DDBJ databases">
        <authorList>
            <person name="Daric V."/>
            <person name="Darras S."/>
        </authorList>
    </citation>
    <scope>NUCLEOTIDE SEQUENCE [LARGE SCALE GENOMIC DNA]</scope>
</reference>
<evidence type="ECO:0000256" key="1">
    <source>
        <dbReference type="SAM" id="Coils"/>
    </source>
</evidence>
<proteinExistence type="predicted"/>
<feature type="coiled-coil region" evidence="1">
    <location>
        <begin position="685"/>
        <end position="761"/>
    </location>
</feature>
<dbReference type="SMART" id="SM00240">
    <property type="entry name" value="FHA"/>
    <property type="match status" value="1"/>
</dbReference>
<keyword evidence="2" id="KW-0812">Transmembrane</keyword>
<dbReference type="EMBL" id="CAWYQH010000130">
    <property type="protein sequence ID" value="CAK8692884.1"/>
    <property type="molecule type" value="Genomic_DNA"/>
</dbReference>
<dbReference type="InterPro" id="IPR008984">
    <property type="entry name" value="SMAD_FHA_dom_sf"/>
</dbReference>
<feature type="coiled-coil region" evidence="1">
    <location>
        <begin position="236"/>
        <end position="455"/>
    </location>
</feature>
<gene>
    <name evidence="4" type="ORF">CVLEPA_LOCUS26120</name>
</gene>
<keyword evidence="5" id="KW-1185">Reference proteome</keyword>
<feature type="transmembrane region" description="Helical" evidence="2">
    <location>
        <begin position="827"/>
        <end position="848"/>
    </location>
</feature>
<feature type="coiled-coil region" evidence="1">
    <location>
        <begin position="601"/>
        <end position="656"/>
    </location>
</feature>
<comment type="caution">
    <text evidence="4">The sequence shown here is derived from an EMBL/GenBank/DDBJ whole genome shotgun (WGS) entry which is preliminary data.</text>
</comment>
<evidence type="ECO:0000313" key="4">
    <source>
        <dbReference type="EMBL" id="CAK8692884.1"/>
    </source>
</evidence>
<protein>
    <recommendedName>
        <fullName evidence="3">FHA domain-containing protein</fullName>
    </recommendedName>
</protein>
<keyword evidence="2" id="KW-0472">Membrane</keyword>
<dbReference type="InterPro" id="IPR000253">
    <property type="entry name" value="FHA_dom"/>
</dbReference>
<organism evidence="4 5">
    <name type="scientific">Clavelina lepadiformis</name>
    <name type="common">Light-bulb sea squirt</name>
    <name type="synonym">Ascidia lepadiformis</name>
    <dbReference type="NCBI Taxonomy" id="159417"/>
    <lineage>
        <taxon>Eukaryota</taxon>
        <taxon>Metazoa</taxon>
        <taxon>Chordata</taxon>
        <taxon>Tunicata</taxon>
        <taxon>Ascidiacea</taxon>
        <taxon>Aplousobranchia</taxon>
        <taxon>Clavelinidae</taxon>
        <taxon>Clavelina</taxon>
    </lineage>
</organism>
<dbReference type="Gene3D" id="2.60.200.20">
    <property type="match status" value="1"/>
</dbReference>
<dbReference type="PANTHER" id="PTHR15715">
    <property type="entry name" value="CENTROSOMAL PROTEIN OF 170 KDA"/>
    <property type="match status" value="1"/>
</dbReference>
<dbReference type="Pfam" id="PF00498">
    <property type="entry name" value="FHA"/>
    <property type="match status" value="1"/>
</dbReference>
<dbReference type="PROSITE" id="PS50006">
    <property type="entry name" value="FHA_DOMAIN"/>
    <property type="match status" value="1"/>
</dbReference>
<name>A0ABP0GQ51_CLALP</name>
<accession>A0ABP0GQ51</accession>
<feature type="coiled-coil region" evidence="1">
    <location>
        <begin position="498"/>
        <end position="532"/>
    </location>
</feature>
<evidence type="ECO:0000259" key="3">
    <source>
        <dbReference type="PROSITE" id="PS50006"/>
    </source>
</evidence>
<dbReference type="SUPFAM" id="SSF49879">
    <property type="entry name" value="SMAD/FHA domain"/>
    <property type="match status" value="1"/>
</dbReference>
<evidence type="ECO:0000313" key="5">
    <source>
        <dbReference type="Proteomes" id="UP001642483"/>
    </source>
</evidence>
<dbReference type="InterPro" id="IPR051176">
    <property type="entry name" value="Cent_Immune-Sig_Mod"/>
</dbReference>
<dbReference type="Proteomes" id="UP001642483">
    <property type="component" value="Unassembled WGS sequence"/>
</dbReference>
<dbReference type="PANTHER" id="PTHR15715:SF37">
    <property type="entry name" value="LD47843P"/>
    <property type="match status" value="1"/>
</dbReference>
<keyword evidence="2" id="KW-1133">Transmembrane helix</keyword>
<evidence type="ECO:0000256" key="2">
    <source>
        <dbReference type="SAM" id="Phobius"/>
    </source>
</evidence>
<keyword evidence="1" id="KW-0175">Coiled coil</keyword>
<sequence>MTAVAHFSCCPNSYPFQDRHISLSDPVKIGRSVARCKPSTSNAVFDCKVLSRNHALLWFENGKFYLQDTKSSNGTFVNNQRLSKASEESPAIELNSCDVVQFGVDVVDNARKVTHGCIVSQLRLYLPNGEEAKQSNCSWTNKLIEKVPFSQVQPSVQAQDLYQLHQYLQEALHREQMLEQKLALLQRLVITSHDASEKGWQALIDEDRLLSRLEFLENQLQAFNKGQTDDSLQTQLQQVQEEKYNYENTSKETLRQALQEKLEAARKLASVERSLSNTEDECTHLRTLYEQTQTELKSLSTSHQTKLQELSSKLQDAEHQHAQLKASMEKENYELQNKIDELLESGQKQLQTIETLQAENEKLQEIASQIKDGDTTDPDDSVEGLKSQLTDMEAKLDQLHAEKLLDQEKRILAEEELLKLQEEKERQNIALTETSKELQAALNDRENLMQREENVRSVVEESERILQLCESTSRCESDESDDETEISSPSLVIVKAKLKELHRKLRKADQHIESLQLENNQLKEKLESKRSVIVEHPSSNVVAVEDSSLCQQANTNHIGESKAVHSNSIASPAEKEAQKALKNIQFQQSEFNEAQDGVILSRLATKKLNHLQDELNAAQSSVRDREEDCRNLTIKLERAEKSFQTAGQELGLLKNKLAEEQATATKQTVLAEELRIRFEKQALHVDKIEKQEKESTQKLNTAVEKLNETSNQMTELQHELEHCYVQKSALESEIGALADNLVEAEKEKLLVQKDLQVLEDETVRLKDSLKQEIGHSEALTELSAKEQARWENALQLKDTELQQASAQYIKLSIEHEEKMKTINSTSYGRWVVVMAIILAFIPIFYFYLFNA</sequence>